<feature type="compositionally biased region" description="Basic and acidic residues" evidence="1">
    <location>
        <begin position="96"/>
        <end position="105"/>
    </location>
</feature>
<dbReference type="EMBL" id="JAOAOG010000232">
    <property type="protein sequence ID" value="KAJ6238536.1"/>
    <property type="molecule type" value="Genomic_DNA"/>
</dbReference>
<evidence type="ECO:0000259" key="2">
    <source>
        <dbReference type="PROSITE" id="PS50090"/>
    </source>
</evidence>
<dbReference type="InterPro" id="IPR001005">
    <property type="entry name" value="SANT/Myb"/>
</dbReference>
<dbReference type="Gene3D" id="1.10.10.60">
    <property type="entry name" value="Homeodomain-like"/>
    <property type="match status" value="1"/>
</dbReference>
<feature type="compositionally biased region" description="Basic and acidic residues" evidence="1">
    <location>
        <begin position="319"/>
        <end position="351"/>
    </location>
</feature>
<dbReference type="SMART" id="SM00717">
    <property type="entry name" value="SANT"/>
    <property type="match status" value="1"/>
</dbReference>
<dbReference type="PROSITE" id="PS50090">
    <property type="entry name" value="MYB_LIKE"/>
    <property type="match status" value="1"/>
</dbReference>
<dbReference type="CDD" id="cd00167">
    <property type="entry name" value="SANT"/>
    <property type="match status" value="1"/>
</dbReference>
<dbReference type="PROSITE" id="PS51294">
    <property type="entry name" value="HTH_MYB"/>
    <property type="match status" value="1"/>
</dbReference>
<proteinExistence type="predicted"/>
<feature type="region of interest" description="Disordered" evidence="1">
    <location>
        <begin position="150"/>
        <end position="182"/>
    </location>
</feature>
<feature type="compositionally biased region" description="Basic residues" evidence="1">
    <location>
        <begin position="402"/>
        <end position="459"/>
    </location>
</feature>
<keyword evidence="5" id="KW-1185">Reference proteome</keyword>
<gene>
    <name evidence="4" type="ORF">M0813_25760</name>
</gene>
<feature type="compositionally biased region" description="Polar residues" evidence="1">
    <location>
        <begin position="355"/>
        <end position="365"/>
    </location>
</feature>
<evidence type="ECO:0000313" key="5">
    <source>
        <dbReference type="Proteomes" id="UP001150062"/>
    </source>
</evidence>
<feature type="compositionally biased region" description="Low complexity" evidence="1">
    <location>
        <begin position="159"/>
        <end position="171"/>
    </location>
</feature>
<feature type="region of interest" description="Disordered" evidence="1">
    <location>
        <begin position="319"/>
        <end position="365"/>
    </location>
</feature>
<dbReference type="Pfam" id="PF00249">
    <property type="entry name" value="Myb_DNA-binding"/>
    <property type="match status" value="1"/>
</dbReference>
<dbReference type="InterPro" id="IPR017930">
    <property type="entry name" value="Myb_dom"/>
</dbReference>
<name>A0ABQ8Y103_9EUKA</name>
<accession>A0ABQ8Y103</accession>
<reference evidence="4" key="1">
    <citation type="submission" date="2022-08" db="EMBL/GenBank/DDBJ databases">
        <title>Novel sulfate-reducing endosymbionts in the free-living metamonad Anaeramoeba.</title>
        <authorList>
            <person name="Jerlstrom-Hultqvist J."/>
            <person name="Cepicka I."/>
            <person name="Gallot-Lavallee L."/>
            <person name="Salas-Leiva D."/>
            <person name="Curtis B.A."/>
            <person name="Zahonova K."/>
            <person name="Pipaliya S."/>
            <person name="Dacks J."/>
            <person name="Roger A.J."/>
        </authorList>
    </citation>
    <scope>NUCLEOTIDE SEQUENCE</scope>
    <source>
        <strain evidence="4">Schooner1</strain>
    </source>
</reference>
<organism evidence="4 5">
    <name type="scientific">Anaeramoeba flamelloides</name>
    <dbReference type="NCBI Taxonomy" id="1746091"/>
    <lineage>
        <taxon>Eukaryota</taxon>
        <taxon>Metamonada</taxon>
        <taxon>Anaeramoebidae</taxon>
        <taxon>Anaeramoeba</taxon>
    </lineage>
</organism>
<dbReference type="SUPFAM" id="SSF46689">
    <property type="entry name" value="Homeodomain-like"/>
    <property type="match status" value="1"/>
</dbReference>
<feature type="region of interest" description="Disordered" evidence="1">
    <location>
        <begin position="74"/>
        <end position="129"/>
    </location>
</feature>
<comment type="caution">
    <text evidence="4">The sequence shown here is derived from an EMBL/GenBank/DDBJ whole genome shotgun (WGS) entry which is preliminary data.</text>
</comment>
<evidence type="ECO:0000259" key="3">
    <source>
        <dbReference type="PROSITE" id="PS51294"/>
    </source>
</evidence>
<protein>
    <submittedName>
        <fullName evidence="4">Myb transcription factor</fullName>
    </submittedName>
</protein>
<dbReference type="InterPro" id="IPR009057">
    <property type="entry name" value="Homeodomain-like_sf"/>
</dbReference>
<feature type="compositionally biased region" description="Basic residues" evidence="1">
    <location>
        <begin position="380"/>
        <end position="395"/>
    </location>
</feature>
<feature type="domain" description="Myb-like" evidence="2">
    <location>
        <begin position="219"/>
        <end position="271"/>
    </location>
</feature>
<feature type="domain" description="HTH myb-type" evidence="3">
    <location>
        <begin position="223"/>
        <end position="275"/>
    </location>
</feature>
<evidence type="ECO:0000256" key="1">
    <source>
        <dbReference type="SAM" id="MobiDB-lite"/>
    </source>
</evidence>
<dbReference type="Proteomes" id="UP001150062">
    <property type="component" value="Unassembled WGS sequence"/>
</dbReference>
<evidence type="ECO:0000313" key="4">
    <source>
        <dbReference type="EMBL" id="KAJ6238536.1"/>
    </source>
</evidence>
<feature type="region of interest" description="Disordered" evidence="1">
    <location>
        <begin position="380"/>
        <end position="462"/>
    </location>
</feature>
<sequence>MITKNTQNLPTSNLKSNYDLRNRGQIVPIILESGKLKEKPMALITSKIDHLSQNENNFIPISKTNPTIAHVNSQLNTGKGTLRDHNTKTNKKRKDSKFDEKETNHKPVHRYSLRSKNPLPDHDYPLYSNHEFSTRGTQLKNFETKKPTLLKSKKHLFPSNKKNQKNNSQGGSKDKSINSNNQSDDLPLYYHEWSKEKQSSWHSFKSNPNRYYYRFNEKGEPNKRGRWTKEEHELFLKRCEEVGVGGDWGLFSRPIPGRVGYVCANRFRTLLKSDLEFRKKYGGDYFVIGGKIIHKNNYHKSKAFGLYDETPISTEKTLKKEKEKMKKNVNDSEIRKEKVEEKRTKNQERPLKMGKSSSQIKINTMNKSYNNKIILKKSKKSLMKQRKKPYQRIQKKPNLQLKNRHKKNLRSRSNNVKKKKIKRKPSRKMTKKMKKKKKEKMKPRTIKRRRTRRRKRAKKEKTYFSSTDEEFILDLSSEEMDLSLLSGNYLKISLNNEQADYLYQSNGSEKSDDDEEQWDKRIYLSSSTTEYSDSSDSSDENKTFQIYKLPVDQECDWVIQNKKIIIEVENSDINSNSISDEDTDTDQELINEILNIDDLDFSLNKSINAQTNDIKHQKNIKIGKK</sequence>